<comment type="catalytic activity">
    <reaction evidence="9">
        <text>S-hexadecanoyl-L-cysteinyl-[protein] + H2O = L-cysteinyl-[protein] + hexadecanoate + H(+)</text>
        <dbReference type="Rhea" id="RHEA:19233"/>
        <dbReference type="Rhea" id="RHEA-COMP:10131"/>
        <dbReference type="Rhea" id="RHEA-COMP:11032"/>
        <dbReference type="ChEBI" id="CHEBI:7896"/>
        <dbReference type="ChEBI" id="CHEBI:15377"/>
        <dbReference type="ChEBI" id="CHEBI:15378"/>
        <dbReference type="ChEBI" id="CHEBI:29950"/>
        <dbReference type="ChEBI" id="CHEBI:74151"/>
        <dbReference type="EC" id="3.1.2.22"/>
    </reaction>
</comment>
<gene>
    <name evidence="11" type="ORF">MELLADRAFT_87434</name>
</gene>
<comment type="function">
    <text evidence="7">Hydrolyzes fatty acids from S-acylated cysteine residues in proteins with a strong preference for palmitoylated G-alpha proteins over other acyl substrates. Mediates the deacylation of G-alpha proteins such as GPA1 in vivo, but has weak or no activity toward palmitoylated Ras proteins. Has weak lysophospholipase activity in vitro; however such activity may not exist in vivo.</text>
</comment>
<dbReference type="InterPro" id="IPR003140">
    <property type="entry name" value="PLipase/COase/thioEstase"/>
</dbReference>
<dbReference type="STRING" id="747676.F4RN99"/>
<dbReference type="KEGG" id="mlr:MELLADRAFT_87434"/>
<dbReference type="GeneID" id="18934522"/>
<dbReference type="EMBL" id="GL883110">
    <property type="protein sequence ID" value="EGG06133.1"/>
    <property type="molecule type" value="Genomic_DNA"/>
</dbReference>
<accession>F4RN99</accession>
<keyword evidence="4" id="KW-0719">Serine esterase</keyword>
<keyword evidence="6" id="KW-0276">Fatty acid metabolism</keyword>
<dbReference type="Gene3D" id="3.40.50.1820">
    <property type="entry name" value="alpha/beta hydrolase"/>
    <property type="match status" value="1"/>
</dbReference>
<dbReference type="SUPFAM" id="SSF53474">
    <property type="entry name" value="alpha/beta-Hydrolases"/>
    <property type="match status" value="1"/>
</dbReference>
<dbReference type="Pfam" id="PF02230">
    <property type="entry name" value="Abhydrolase_2"/>
    <property type="match status" value="1"/>
</dbReference>
<evidence type="ECO:0000313" key="12">
    <source>
        <dbReference type="Proteomes" id="UP000001072"/>
    </source>
</evidence>
<dbReference type="eggNOG" id="KOG2112">
    <property type="taxonomic scope" value="Eukaryota"/>
</dbReference>
<dbReference type="RefSeq" id="XP_007410784.1">
    <property type="nucleotide sequence ID" value="XM_007410722.1"/>
</dbReference>
<evidence type="ECO:0000256" key="8">
    <source>
        <dbReference type="ARBA" id="ARBA00031195"/>
    </source>
</evidence>
<sequence>MIFLHGLGDLNASQSYEFKDYLNSDLSTNPFTLQEIGQLTGLKYILPKAPFRPITVFDHQIHRGWFDIKDWRDLNFLEDEDGLKDSSIKIYKLIKDLIDKGQIDMDFTILAGFSQGAVMSFLLTLVLPQPPFATLIMSGYPPLPFRWPILTSSNQNLYKKTSLYFIHGIIDQVLDYNKSKFGFKLFQSIFNEKFKQIKFKTFSNLSHNFNFDELIVVTNWIQGIVQGQSGGGFDEKFDGFLVPENDLDDFIA</sequence>
<keyword evidence="5" id="KW-0378">Hydrolase</keyword>
<organism evidence="12">
    <name type="scientific">Melampsora larici-populina (strain 98AG31 / pathotype 3-4-7)</name>
    <name type="common">Poplar leaf rust fungus</name>
    <dbReference type="NCBI Taxonomy" id="747676"/>
    <lineage>
        <taxon>Eukaryota</taxon>
        <taxon>Fungi</taxon>
        <taxon>Dikarya</taxon>
        <taxon>Basidiomycota</taxon>
        <taxon>Pucciniomycotina</taxon>
        <taxon>Pucciniomycetes</taxon>
        <taxon>Pucciniales</taxon>
        <taxon>Melampsoraceae</taxon>
        <taxon>Melampsora</taxon>
    </lineage>
</organism>
<protein>
    <recommendedName>
        <fullName evidence="3">Acyl-protein thioesterase 1</fullName>
        <ecNumber evidence="2">3.1.2.22</ecNumber>
    </recommendedName>
    <alternativeName>
        <fullName evidence="8">Palmitoyl-protein hydrolase</fullName>
    </alternativeName>
</protein>
<dbReference type="InterPro" id="IPR050565">
    <property type="entry name" value="LYPA1-2/EST-like"/>
</dbReference>
<reference evidence="12" key="1">
    <citation type="journal article" date="2011" name="Proc. Natl. Acad. Sci. U.S.A.">
        <title>Obligate biotrophy features unraveled by the genomic analysis of rust fungi.</title>
        <authorList>
            <person name="Duplessis S."/>
            <person name="Cuomo C.A."/>
            <person name="Lin Y.-C."/>
            <person name="Aerts A."/>
            <person name="Tisserant E."/>
            <person name="Veneault-Fourrey C."/>
            <person name="Joly D.L."/>
            <person name="Hacquard S."/>
            <person name="Amselem J."/>
            <person name="Cantarel B.L."/>
            <person name="Chiu R."/>
            <person name="Coutinho P.M."/>
            <person name="Feau N."/>
            <person name="Field M."/>
            <person name="Frey P."/>
            <person name="Gelhaye E."/>
            <person name="Goldberg J."/>
            <person name="Grabherr M.G."/>
            <person name="Kodira C.D."/>
            <person name="Kohler A."/>
            <person name="Kuees U."/>
            <person name="Lindquist E.A."/>
            <person name="Lucas S.M."/>
            <person name="Mago R."/>
            <person name="Mauceli E."/>
            <person name="Morin E."/>
            <person name="Murat C."/>
            <person name="Pangilinan J.L."/>
            <person name="Park R."/>
            <person name="Pearson M."/>
            <person name="Quesneville H."/>
            <person name="Rouhier N."/>
            <person name="Sakthikumar S."/>
            <person name="Salamov A.A."/>
            <person name="Schmutz J."/>
            <person name="Selles B."/>
            <person name="Shapiro H."/>
            <person name="Tanguay P."/>
            <person name="Tuskan G.A."/>
            <person name="Henrissat B."/>
            <person name="Van de Peer Y."/>
            <person name="Rouze P."/>
            <person name="Ellis J.G."/>
            <person name="Dodds P.N."/>
            <person name="Schein J.E."/>
            <person name="Zhong S."/>
            <person name="Hamelin R.C."/>
            <person name="Grigoriev I.V."/>
            <person name="Szabo L.J."/>
            <person name="Martin F."/>
        </authorList>
    </citation>
    <scope>NUCLEOTIDE SEQUENCE [LARGE SCALE GENOMIC DNA]</scope>
    <source>
        <strain evidence="12">98AG31 / pathotype 3-4-7</strain>
    </source>
</reference>
<dbReference type="OrthoDB" id="2504171at2759"/>
<dbReference type="HOGENOM" id="CLU_1310380_0_0_1"/>
<evidence type="ECO:0000256" key="9">
    <source>
        <dbReference type="ARBA" id="ARBA00047337"/>
    </source>
</evidence>
<dbReference type="PANTHER" id="PTHR10655">
    <property type="entry name" value="LYSOPHOSPHOLIPASE-RELATED"/>
    <property type="match status" value="1"/>
</dbReference>
<dbReference type="GO" id="GO:0052689">
    <property type="term" value="F:carboxylic ester hydrolase activity"/>
    <property type="evidence" value="ECO:0007669"/>
    <property type="project" value="UniProtKB-KW"/>
</dbReference>
<dbReference type="VEuPathDB" id="FungiDB:MELLADRAFT_87434"/>
<evidence type="ECO:0000256" key="4">
    <source>
        <dbReference type="ARBA" id="ARBA00022487"/>
    </source>
</evidence>
<dbReference type="InterPro" id="IPR029058">
    <property type="entry name" value="AB_hydrolase_fold"/>
</dbReference>
<comment type="similarity">
    <text evidence="1">Belongs to the AB hydrolase superfamily. AB hydrolase 2 family.</text>
</comment>
<dbReference type="EC" id="3.1.2.22" evidence="2"/>
<evidence type="ECO:0000256" key="7">
    <source>
        <dbReference type="ARBA" id="ARBA00029392"/>
    </source>
</evidence>
<evidence type="ECO:0000259" key="10">
    <source>
        <dbReference type="Pfam" id="PF02230"/>
    </source>
</evidence>
<dbReference type="PANTHER" id="PTHR10655:SF17">
    <property type="entry name" value="LYSOPHOSPHOLIPASE-LIKE PROTEIN 1"/>
    <property type="match status" value="1"/>
</dbReference>
<name>F4RN99_MELLP</name>
<evidence type="ECO:0000256" key="2">
    <source>
        <dbReference type="ARBA" id="ARBA00012423"/>
    </source>
</evidence>
<evidence type="ECO:0000256" key="6">
    <source>
        <dbReference type="ARBA" id="ARBA00022832"/>
    </source>
</evidence>
<dbReference type="GO" id="GO:0008474">
    <property type="term" value="F:palmitoyl-(protein) hydrolase activity"/>
    <property type="evidence" value="ECO:0007669"/>
    <property type="project" value="UniProtKB-EC"/>
</dbReference>
<evidence type="ECO:0000313" key="11">
    <source>
        <dbReference type="EMBL" id="EGG06133.1"/>
    </source>
</evidence>
<keyword evidence="6" id="KW-0443">Lipid metabolism</keyword>
<evidence type="ECO:0000256" key="5">
    <source>
        <dbReference type="ARBA" id="ARBA00022801"/>
    </source>
</evidence>
<dbReference type="AlphaFoldDB" id="F4RN99"/>
<feature type="domain" description="Phospholipase/carboxylesterase/thioesterase" evidence="10">
    <location>
        <begin position="2"/>
        <end position="222"/>
    </location>
</feature>
<dbReference type="Proteomes" id="UP000001072">
    <property type="component" value="Unassembled WGS sequence"/>
</dbReference>
<dbReference type="InParanoid" id="F4RN99"/>
<dbReference type="GO" id="GO:0006631">
    <property type="term" value="P:fatty acid metabolic process"/>
    <property type="evidence" value="ECO:0007669"/>
    <property type="project" value="UniProtKB-KW"/>
</dbReference>
<evidence type="ECO:0000256" key="1">
    <source>
        <dbReference type="ARBA" id="ARBA00006499"/>
    </source>
</evidence>
<keyword evidence="12" id="KW-1185">Reference proteome</keyword>
<proteinExistence type="inferred from homology"/>
<dbReference type="GO" id="GO:0005737">
    <property type="term" value="C:cytoplasm"/>
    <property type="evidence" value="ECO:0007669"/>
    <property type="project" value="TreeGrafter"/>
</dbReference>
<evidence type="ECO:0000256" key="3">
    <source>
        <dbReference type="ARBA" id="ARBA00014923"/>
    </source>
</evidence>